<dbReference type="Proteomes" id="UP000012153">
    <property type="component" value="Unassembled WGS sequence"/>
</dbReference>
<accession>M6U2X0</accession>
<evidence type="ECO:0000313" key="1">
    <source>
        <dbReference type="EMBL" id="EMO38840.1"/>
    </source>
</evidence>
<comment type="caution">
    <text evidence="1">The sequence shown here is derived from an EMBL/GenBank/DDBJ whole genome shotgun (WGS) entry which is preliminary data.</text>
</comment>
<evidence type="ECO:0000313" key="2">
    <source>
        <dbReference type="Proteomes" id="UP000012153"/>
    </source>
</evidence>
<dbReference type="EMBL" id="AHOP02000063">
    <property type="protein sequence ID" value="EMO38840.1"/>
    <property type="molecule type" value="Genomic_DNA"/>
</dbReference>
<reference evidence="1 2" key="1">
    <citation type="submission" date="2013-01" db="EMBL/GenBank/DDBJ databases">
        <authorList>
            <person name="Harkins D.M."/>
            <person name="Durkin A.S."/>
            <person name="Brinkac L.M."/>
            <person name="Haft D.H."/>
            <person name="Selengut J.D."/>
            <person name="Sanka R."/>
            <person name="DePew J."/>
            <person name="Purushe J."/>
            <person name="Matthias M.A."/>
            <person name="Vinetz J.M."/>
            <person name="Sutton G.G."/>
            <person name="Nierman W.C."/>
            <person name="Fouts D.E."/>
        </authorList>
    </citation>
    <scope>NUCLEOTIDE SEQUENCE [LARGE SCALE GENOMIC DNA]</scope>
    <source>
        <strain evidence="1 2">ZUN142</strain>
    </source>
</reference>
<protein>
    <submittedName>
        <fullName evidence="1">Uncharacterized protein</fullName>
    </submittedName>
</protein>
<sequence>MNSASHSPWIVRETQRLTLHGSFDRSRWKLKHNAHYESRWKLKHNAHYGSRWKLNTTLTTDRVGNSTQRSLRIALETQHNAHYGSRWKLNTTLTTDRVVGGNSVLQRICRNSHRFILRSKYLWGCYEFVGATTFYLRQINAKGIDAR</sequence>
<organism evidence="1 2">
    <name type="scientific">Leptospira noguchii serovar Autumnalis str. ZUN142</name>
    <dbReference type="NCBI Taxonomy" id="1085540"/>
    <lineage>
        <taxon>Bacteria</taxon>
        <taxon>Pseudomonadati</taxon>
        <taxon>Spirochaetota</taxon>
        <taxon>Spirochaetia</taxon>
        <taxon>Leptospirales</taxon>
        <taxon>Leptospiraceae</taxon>
        <taxon>Leptospira</taxon>
    </lineage>
</organism>
<gene>
    <name evidence="1" type="ORF">LEP1GSC186_2927</name>
</gene>
<dbReference type="AlphaFoldDB" id="M6U2X0"/>
<name>M6U2X0_9LEPT</name>
<proteinExistence type="predicted"/>